<dbReference type="RefSeq" id="XP_003833833.1">
    <property type="nucleotide sequence ID" value="XM_003833785.1"/>
</dbReference>
<dbReference type="VEuPathDB" id="FungiDB:LEMA_uP065940.1"/>
<proteinExistence type="predicted"/>
<dbReference type="EMBL" id="FP929064">
    <property type="protein sequence ID" value="CBX90468.1"/>
    <property type="molecule type" value="Genomic_DNA"/>
</dbReference>
<sequence length="98" mass="10570">MRFTLPLVLLTALGSVHANQCQLVSQVGGTALAGEHCTGDIDCCACDLTSGRAMICQLVRPDGSVTAPHDRRTYVSSHKCMPYGDVKHECPPPKFIDR</sequence>
<reference evidence="3" key="1">
    <citation type="journal article" date="2011" name="Nat. Commun.">
        <title>Effector diversification within compartments of the Leptosphaeria maculans genome affected by Repeat-Induced Point mutations.</title>
        <authorList>
            <person name="Rouxel T."/>
            <person name="Grandaubert J."/>
            <person name="Hane J.K."/>
            <person name="Hoede C."/>
            <person name="van de Wouw A.P."/>
            <person name="Couloux A."/>
            <person name="Dominguez V."/>
            <person name="Anthouard V."/>
            <person name="Bally P."/>
            <person name="Bourras S."/>
            <person name="Cozijnsen A.J."/>
            <person name="Ciuffetti L.M."/>
            <person name="Degrave A."/>
            <person name="Dilmaghani A."/>
            <person name="Duret L."/>
            <person name="Fudal I."/>
            <person name="Goodwin S.B."/>
            <person name="Gout L."/>
            <person name="Glaser N."/>
            <person name="Linglin J."/>
            <person name="Kema G.H.J."/>
            <person name="Lapalu N."/>
            <person name="Lawrence C.B."/>
            <person name="May K."/>
            <person name="Meyer M."/>
            <person name="Ollivier B."/>
            <person name="Poulain J."/>
            <person name="Schoch C.L."/>
            <person name="Simon A."/>
            <person name="Spatafora J.W."/>
            <person name="Stachowiak A."/>
            <person name="Turgeon B.G."/>
            <person name="Tyler B.M."/>
            <person name="Vincent D."/>
            <person name="Weissenbach J."/>
            <person name="Amselem J."/>
            <person name="Quesneville H."/>
            <person name="Oliver R.P."/>
            <person name="Wincker P."/>
            <person name="Balesdent M.-H."/>
            <person name="Howlett B.J."/>
        </authorList>
    </citation>
    <scope>NUCLEOTIDE SEQUENCE [LARGE SCALE GENOMIC DNA]</scope>
    <source>
        <strain evidence="3">JN3 / isolate v23.1.3 / race Av1-4-5-6-7-8</strain>
    </source>
</reference>
<feature type="chain" id="PRO_5003194542" evidence="1">
    <location>
        <begin position="19"/>
        <end position="98"/>
    </location>
</feature>
<gene>
    <name evidence="2" type="ORF">LEMA_uP065940.1</name>
</gene>
<evidence type="ECO:0000256" key="1">
    <source>
        <dbReference type="SAM" id="SignalP"/>
    </source>
</evidence>
<name>E4ZGP8_LEPMJ</name>
<feature type="signal peptide" evidence="1">
    <location>
        <begin position="1"/>
        <end position="18"/>
    </location>
</feature>
<keyword evidence="3" id="KW-1185">Reference proteome</keyword>
<keyword evidence="1" id="KW-0732">Signal</keyword>
<dbReference type="AlphaFoldDB" id="E4ZGP8"/>
<evidence type="ECO:0000313" key="2">
    <source>
        <dbReference type="EMBL" id="CBX90468.1"/>
    </source>
</evidence>
<dbReference type="InParanoid" id="E4ZGP8"/>
<accession>E4ZGP8</accession>
<dbReference type="HOGENOM" id="CLU_2333967_0_0_1"/>
<dbReference type="GeneID" id="13291660"/>
<evidence type="ECO:0000313" key="3">
    <source>
        <dbReference type="Proteomes" id="UP000002668"/>
    </source>
</evidence>
<dbReference type="Proteomes" id="UP000002668">
    <property type="component" value="Genome"/>
</dbReference>
<organism evidence="2 3">
    <name type="scientific">Leptosphaeria maculans (strain JN3 / isolate v23.1.3 / race Av1-4-5-6-7-8)</name>
    <name type="common">Blackleg fungus</name>
    <name type="synonym">Phoma lingam</name>
    <dbReference type="NCBI Taxonomy" id="985895"/>
    <lineage>
        <taxon>Eukaryota</taxon>
        <taxon>Fungi</taxon>
        <taxon>Dikarya</taxon>
        <taxon>Ascomycota</taxon>
        <taxon>Pezizomycotina</taxon>
        <taxon>Dothideomycetes</taxon>
        <taxon>Pleosporomycetidae</taxon>
        <taxon>Pleosporales</taxon>
        <taxon>Pleosporineae</taxon>
        <taxon>Leptosphaeriaceae</taxon>
        <taxon>Plenodomus</taxon>
        <taxon>Plenodomus lingam/Leptosphaeria maculans species complex</taxon>
    </lineage>
</organism>
<protein>
    <submittedName>
        <fullName evidence="2">Uncharacterized protein</fullName>
    </submittedName>
</protein>